<proteinExistence type="predicted"/>
<dbReference type="AlphaFoldDB" id="A3ZTN1"/>
<evidence type="ECO:0000313" key="3">
    <source>
        <dbReference type="Proteomes" id="UP000004358"/>
    </source>
</evidence>
<evidence type="ECO:0000313" key="2">
    <source>
        <dbReference type="EMBL" id="EAQ80297.1"/>
    </source>
</evidence>
<feature type="signal peptide" evidence="1">
    <location>
        <begin position="1"/>
        <end position="20"/>
    </location>
</feature>
<accession>A3ZTN1</accession>
<protein>
    <submittedName>
        <fullName evidence="2">Uncharacterized protein</fullName>
    </submittedName>
</protein>
<gene>
    <name evidence="2" type="ORF">DSM3645_19913</name>
</gene>
<dbReference type="RefSeq" id="WP_002651880.1">
    <property type="nucleotide sequence ID" value="NZ_CH672376.1"/>
</dbReference>
<keyword evidence="1" id="KW-0732">Signal</keyword>
<dbReference type="OrthoDB" id="10007067at2"/>
<reference evidence="2 3" key="1">
    <citation type="submission" date="2006-02" db="EMBL/GenBank/DDBJ databases">
        <authorList>
            <person name="Amann R."/>
            <person name="Ferriera S."/>
            <person name="Johnson J."/>
            <person name="Kravitz S."/>
            <person name="Halpern A."/>
            <person name="Remington K."/>
            <person name="Beeson K."/>
            <person name="Tran B."/>
            <person name="Rogers Y.-H."/>
            <person name="Friedman R."/>
            <person name="Venter J.C."/>
        </authorList>
    </citation>
    <scope>NUCLEOTIDE SEQUENCE [LARGE SCALE GENOMIC DNA]</scope>
    <source>
        <strain evidence="2 3">DSM 3645</strain>
    </source>
</reference>
<sequence>MKEHIYLLLSVALLPSLLYAQPTPAESGPMIYARVSKGSGLNLLPERPGAFLKAITDADIVFGSALTKSGRFQRRLLGHGAATRQPSDLLRSVVEWSPEHRSVVSADKTGSIKIGVFDDKGFLLSNDGTWIQANAYWAMKVDGSELTGEHQIAGTPLADAGEIHFDLSSLVRRNWDFESKNVRWDGECLTFSARMANECPIRIRLRTPNDALRLGTDLSEVAMSDPQLGLCLCWNRFSLSPSEKLRAFASLPANVIEKRLGESCKIAEGEFDWRQAPLSGSEGEEQSHRFAEIIGLSTNPQYDASAELAQTYESADERLKFRLAARYPSEIWEVGNVEGFADCFEEMYGRLSWVIDERYRRRGELLGIDDEAILWQEAERVTSPIEMYQLVQRARELAAADIFARSPGQRIGFLAKLAELGHPPFDAEGGEFAQEFEDPFVEAIFRARWQWPCQTEHLTACQKIVQNYRVETIQSQVATDTLVRLDQIDMIPTLEIELWYREHVLRAPNPAHGMRMLTLLSSRKSGQAYLLNRLRKNSDPLNVTAGVRNILQARLDAVRKLKRYDFMSQEIVLELAQVLRPE</sequence>
<comment type="caution">
    <text evidence="2">The sequence shown here is derived from an EMBL/GenBank/DDBJ whole genome shotgun (WGS) entry which is preliminary data.</text>
</comment>
<feature type="chain" id="PRO_5002664887" evidence="1">
    <location>
        <begin position="21"/>
        <end position="582"/>
    </location>
</feature>
<dbReference type="Proteomes" id="UP000004358">
    <property type="component" value="Unassembled WGS sequence"/>
</dbReference>
<dbReference type="EMBL" id="AANZ01000010">
    <property type="protein sequence ID" value="EAQ80297.1"/>
    <property type="molecule type" value="Genomic_DNA"/>
</dbReference>
<dbReference type="HOGENOM" id="CLU_468263_0_0_0"/>
<name>A3ZTN1_9BACT</name>
<organism evidence="2 3">
    <name type="scientific">Blastopirellula marina DSM 3645</name>
    <dbReference type="NCBI Taxonomy" id="314230"/>
    <lineage>
        <taxon>Bacteria</taxon>
        <taxon>Pseudomonadati</taxon>
        <taxon>Planctomycetota</taxon>
        <taxon>Planctomycetia</taxon>
        <taxon>Pirellulales</taxon>
        <taxon>Pirellulaceae</taxon>
        <taxon>Blastopirellula</taxon>
    </lineage>
</organism>
<evidence type="ECO:0000256" key="1">
    <source>
        <dbReference type="SAM" id="SignalP"/>
    </source>
</evidence>